<feature type="domain" description="RNA polymerase sigma-70 region 2" evidence="5">
    <location>
        <begin position="19"/>
        <end position="84"/>
    </location>
</feature>
<dbReference type="CDD" id="cd06171">
    <property type="entry name" value="Sigma70_r4"/>
    <property type="match status" value="1"/>
</dbReference>
<dbReference type="NCBIfam" id="TIGR02937">
    <property type="entry name" value="sigma70-ECF"/>
    <property type="match status" value="1"/>
</dbReference>
<keyword evidence="4" id="KW-0804">Transcription</keyword>
<dbReference type="Gene3D" id="1.10.1740.10">
    <property type="match status" value="1"/>
</dbReference>
<keyword evidence="3" id="KW-0731">Sigma factor</keyword>
<evidence type="ECO:0000256" key="2">
    <source>
        <dbReference type="ARBA" id="ARBA00023015"/>
    </source>
</evidence>
<dbReference type="AlphaFoldDB" id="H8KTD4"/>
<dbReference type="PANTHER" id="PTHR43133">
    <property type="entry name" value="RNA POLYMERASE ECF-TYPE SIGMA FACTO"/>
    <property type="match status" value="1"/>
</dbReference>
<dbReference type="Proteomes" id="UP000007590">
    <property type="component" value="Chromosome"/>
</dbReference>
<evidence type="ECO:0000256" key="3">
    <source>
        <dbReference type="ARBA" id="ARBA00023082"/>
    </source>
</evidence>
<dbReference type="KEGG" id="scn:Solca_1168"/>
<name>H8KTD4_SOLCM</name>
<dbReference type="NCBIfam" id="TIGR02985">
    <property type="entry name" value="Sig70_bacteroi1"/>
    <property type="match status" value="1"/>
</dbReference>
<dbReference type="RefSeq" id="WP_014679498.1">
    <property type="nucleotide sequence ID" value="NC_017770.1"/>
</dbReference>
<dbReference type="Gene3D" id="1.10.10.10">
    <property type="entry name" value="Winged helix-like DNA-binding domain superfamily/Winged helix DNA-binding domain"/>
    <property type="match status" value="1"/>
</dbReference>
<gene>
    <name evidence="7" type="ordered locus">Solca_1168</name>
</gene>
<dbReference type="OrthoDB" id="663247at2"/>
<feature type="domain" description="RNA polymerase sigma factor 70 region 4 type 2" evidence="6">
    <location>
        <begin position="117"/>
        <end position="168"/>
    </location>
</feature>
<dbReference type="InterPro" id="IPR014327">
    <property type="entry name" value="RNA_pol_sigma70_bacteroid"/>
</dbReference>
<dbReference type="Pfam" id="PF08281">
    <property type="entry name" value="Sigma70_r4_2"/>
    <property type="match status" value="1"/>
</dbReference>
<dbReference type="InterPro" id="IPR007627">
    <property type="entry name" value="RNA_pol_sigma70_r2"/>
</dbReference>
<evidence type="ECO:0000313" key="8">
    <source>
        <dbReference type="Proteomes" id="UP000007590"/>
    </source>
</evidence>
<evidence type="ECO:0000313" key="7">
    <source>
        <dbReference type="EMBL" id="AFD06271.1"/>
    </source>
</evidence>
<dbReference type="SUPFAM" id="SSF88946">
    <property type="entry name" value="Sigma2 domain of RNA polymerase sigma factors"/>
    <property type="match status" value="1"/>
</dbReference>
<evidence type="ECO:0000259" key="6">
    <source>
        <dbReference type="Pfam" id="PF08281"/>
    </source>
</evidence>
<organism evidence="7 8">
    <name type="scientific">Solitalea canadensis (strain ATCC 29591 / DSM 3403 / JCM 21819 / LMG 8368 / NBRC 15130 / NCIMB 12057 / USAM 9D)</name>
    <name type="common">Flexibacter canadensis</name>
    <dbReference type="NCBI Taxonomy" id="929556"/>
    <lineage>
        <taxon>Bacteria</taxon>
        <taxon>Pseudomonadati</taxon>
        <taxon>Bacteroidota</taxon>
        <taxon>Sphingobacteriia</taxon>
        <taxon>Sphingobacteriales</taxon>
        <taxon>Sphingobacteriaceae</taxon>
        <taxon>Solitalea</taxon>
    </lineage>
</organism>
<evidence type="ECO:0000256" key="1">
    <source>
        <dbReference type="ARBA" id="ARBA00010641"/>
    </source>
</evidence>
<sequence length="185" mass="21500">MDLISLVKAGELSAFKKVYAKFHEKLYFFVLKQTNSAYLAEEVVQLTFIKLWERREQLSDDYLLSVQVFRIARTVMIDELRKQTTIRKGMENILAEQKEEPVTPLAESITYKEALASIDKAIEYLPPKRREIFKLSRYEGYSHKKIAELLSISPKTVENQISQALKQLRENISDPLAIVLLIFIC</sequence>
<dbReference type="GO" id="GO:0003677">
    <property type="term" value="F:DNA binding"/>
    <property type="evidence" value="ECO:0007669"/>
    <property type="project" value="InterPro"/>
</dbReference>
<dbReference type="HOGENOM" id="CLU_047691_4_1_10"/>
<dbReference type="GO" id="GO:0016987">
    <property type="term" value="F:sigma factor activity"/>
    <property type="evidence" value="ECO:0007669"/>
    <property type="project" value="UniProtKB-KW"/>
</dbReference>
<dbReference type="InterPro" id="IPR039425">
    <property type="entry name" value="RNA_pol_sigma-70-like"/>
</dbReference>
<dbReference type="InterPro" id="IPR036388">
    <property type="entry name" value="WH-like_DNA-bd_sf"/>
</dbReference>
<evidence type="ECO:0000256" key="4">
    <source>
        <dbReference type="ARBA" id="ARBA00023163"/>
    </source>
</evidence>
<dbReference type="STRING" id="929556.Solca_1168"/>
<dbReference type="InterPro" id="IPR013249">
    <property type="entry name" value="RNA_pol_sigma70_r4_t2"/>
</dbReference>
<dbReference type="GO" id="GO:0006352">
    <property type="term" value="P:DNA-templated transcription initiation"/>
    <property type="evidence" value="ECO:0007669"/>
    <property type="project" value="InterPro"/>
</dbReference>
<reference evidence="7" key="1">
    <citation type="submission" date="2012-02" db="EMBL/GenBank/DDBJ databases">
        <title>The complete genome of Solitalea canadensis DSM 3403.</title>
        <authorList>
            <consortium name="US DOE Joint Genome Institute (JGI-PGF)"/>
            <person name="Lucas S."/>
            <person name="Copeland A."/>
            <person name="Lapidus A."/>
            <person name="Glavina del Rio T."/>
            <person name="Dalin E."/>
            <person name="Tice H."/>
            <person name="Bruce D."/>
            <person name="Goodwin L."/>
            <person name="Pitluck S."/>
            <person name="Peters L."/>
            <person name="Ovchinnikova G."/>
            <person name="Lu M."/>
            <person name="Kyrpides N."/>
            <person name="Mavromatis K."/>
            <person name="Ivanova N."/>
            <person name="Brettin T."/>
            <person name="Detter J.C."/>
            <person name="Han C."/>
            <person name="Larimer F."/>
            <person name="Land M."/>
            <person name="Hauser L."/>
            <person name="Markowitz V."/>
            <person name="Cheng J.-F."/>
            <person name="Hugenholtz P."/>
            <person name="Woyke T."/>
            <person name="Wu D."/>
            <person name="Spring S."/>
            <person name="Schroeder M."/>
            <person name="Kopitz M."/>
            <person name="Brambilla E."/>
            <person name="Klenk H.-P."/>
            <person name="Eisen J.A."/>
        </authorList>
    </citation>
    <scope>NUCLEOTIDE SEQUENCE</scope>
    <source>
        <strain evidence="7">DSM 3403</strain>
    </source>
</reference>
<dbReference type="InterPro" id="IPR013324">
    <property type="entry name" value="RNA_pol_sigma_r3/r4-like"/>
</dbReference>
<dbReference type="InterPro" id="IPR013325">
    <property type="entry name" value="RNA_pol_sigma_r2"/>
</dbReference>
<dbReference type="EMBL" id="CP003349">
    <property type="protein sequence ID" value="AFD06271.1"/>
    <property type="molecule type" value="Genomic_DNA"/>
</dbReference>
<dbReference type="InterPro" id="IPR014284">
    <property type="entry name" value="RNA_pol_sigma-70_dom"/>
</dbReference>
<comment type="similarity">
    <text evidence="1">Belongs to the sigma-70 factor family. ECF subfamily.</text>
</comment>
<keyword evidence="8" id="KW-1185">Reference proteome</keyword>
<dbReference type="PANTHER" id="PTHR43133:SF46">
    <property type="entry name" value="RNA POLYMERASE SIGMA-70 FACTOR ECF SUBFAMILY"/>
    <property type="match status" value="1"/>
</dbReference>
<accession>H8KTD4</accession>
<evidence type="ECO:0000259" key="5">
    <source>
        <dbReference type="Pfam" id="PF04542"/>
    </source>
</evidence>
<dbReference type="eggNOG" id="COG1595">
    <property type="taxonomic scope" value="Bacteria"/>
</dbReference>
<protein>
    <submittedName>
        <fullName evidence="7">RNA polymerase sigma-70 factor, Bacteroides expansion family 1</fullName>
    </submittedName>
</protein>
<keyword evidence="2" id="KW-0805">Transcription regulation</keyword>
<proteinExistence type="inferred from homology"/>
<dbReference type="Pfam" id="PF04542">
    <property type="entry name" value="Sigma70_r2"/>
    <property type="match status" value="1"/>
</dbReference>
<dbReference type="SUPFAM" id="SSF88659">
    <property type="entry name" value="Sigma3 and sigma4 domains of RNA polymerase sigma factors"/>
    <property type="match status" value="1"/>
</dbReference>